<feature type="compositionally biased region" description="Basic and acidic residues" evidence="5">
    <location>
        <begin position="337"/>
        <end position="349"/>
    </location>
</feature>
<keyword evidence="8" id="KW-1185">Reference proteome</keyword>
<feature type="region of interest" description="Disordered" evidence="5">
    <location>
        <begin position="326"/>
        <end position="362"/>
    </location>
</feature>
<evidence type="ECO:0000256" key="6">
    <source>
        <dbReference type="SAM" id="Phobius"/>
    </source>
</evidence>
<keyword evidence="2 6" id="KW-0812">Transmembrane</keyword>
<evidence type="ECO:0000256" key="1">
    <source>
        <dbReference type="ARBA" id="ARBA00004167"/>
    </source>
</evidence>
<dbReference type="GO" id="GO:0005509">
    <property type="term" value="F:calcium ion binding"/>
    <property type="evidence" value="ECO:0007669"/>
    <property type="project" value="InterPro"/>
</dbReference>
<keyword evidence="4 6" id="KW-0472">Membrane</keyword>
<dbReference type="STRING" id="983967.A0A1E4T5R4"/>
<evidence type="ECO:0000256" key="3">
    <source>
        <dbReference type="ARBA" id="ARBA00022989"/>
    </source>
</evidence>
<keyword evidence="3 6" id="KW-1133">Transmembrane helix</keyword>
<dbReference type="InterPro" id="IPR012879">
    <property type="entry name" value="CCDC47"/>
</dbReference>
<protein>
    <recommendedName>
        <fullName evidence="9">DUF1682-domain-containing protein</fullName>
    </recommendedName>
</protein>
<evidence type="ECO:0000256" key="5">
    <source>
        <dbReference type="SAM" id="MobiDB-lite"/>
    </source>
</evidence>
<feature type="transmembrane region" description="Helical" evidence="6">
    <location>
        <begin position="124"/>
        <end position="142"/>
    </location>
</feature>
<gene>
    <name evidence="7" type="ORF">CANARDRAFT_174197</name>
</gene>
<comment type="subcellular location">
    <subcellularLocation>
        <location evidence="1">Membrane</location>
        <topology evidence="1">Single-pass membrane protein</topology>
    </subcellularLocation>
</comment>
<name>A0A1E4T5R4_9ASCO</name>
<dbReference type="EMBL" id="KV453848">
    <property type="protein sequence ID" value="ODV87099.1"/>
    <property type="molecule type" value="Genomic_DNA"/>
</dbReference>
<feature type="compositionally biased region" description="Basic residues" evidence="5">
    <location>
        <begin position="350"/>
        <end position="362"/>
    </location>
</feature>
<dbReference type="GO" id="GO:0005783">
    <property type="term" value="C:endoplasmic reticulum"/>
    <property type="evidence" value="ECO:0007669"/>
    <property type="project" value="InterPro"/>
</dbReference>
<proteinExistence type="predicted"/>
<dbReference type="AlphaFoldDB" id="A0A1E4T5R4"/>
<evidence type="ECO:0000256" key="2">
    <source>
        <dbReference type="ARBA" id="ARBA00022692"/>
    </source>
</evidence>
<dbReference type="Proteomes" id="UP000094801">
    <property type="component" value="Unassembled WGS sequence"/>
</dbReference>
<sequence length="362" mass="42869">MTLADDTTSEVVKSYFRYSPYELSLMTLKQRLSIYPWQTELFSIGFILIYIGLFYYGSKYNEKLVNNVINLNLNKFKENFYQVGCTKSKLVIKDDCENYTFYSTGRLNLKSMLIKFKLQARQNFFIWLTELVMSFFLETIAAPKDLINIEFEFNDDVKFDNFIWSIVTKDNMNQIRNENYYLSLTKITESSKLPIEYVFMNESPEMNELLYHKDLSELLIKCKSFLKILSITDQPIEKPLILNDLIPKKKLLLQLSIPKTPSDLESLNELLSFILDEYIDLISEKAIFRPELLKKVKKTRDQEFAKLKKIADDLLKEEINQKKLEDAKKLRSSLNDEESKKLDKKQAERKQRRQMNKQKVRA</sequence>
<feature type="transmembrane region" description="Helical" evidence="6">
    <location>
        <begin position="34"/>
        <end position="56"/>
    </location>
</feature>
<accession>A0A1E4T5R4</accession>
<dbReference type="GO" id="GO:0032469">
    <property type="term" value="P:endoplasmic reticulum calcium ion homeostasis"/>
    <property type="evidence" value="ECO:0007669"/>
    <property type="project" value="InterPro"/>
</dbReference>
<dbReference type="Pfam" id="PF07946">
    <property type="entry name" value="CCDC47"/>
    <property type="match status" value="1"/>
</dbReference>
<dbReference type="PANTHER" id="PTHR12883:SF0">
    <property type="entry name" value="PAT COMPLEX SUBUNIT CCDC47"/>
    <property type="match status" value="1"/>
</dbReference>
<dbReference type="OrthoDB" id="10039147at2759"/>
<organism evidence="7 8">
    <name type="scientific">[Candida] arabinofermentans NRRL YB-2248</name>
    <dbReference type="NCBI Taxonomy" id="983967"/>
    <lineage>
        <taxon>Eukaryota</taxon>
        <taxon>Fungi</taxon>
        <taxon>Dikarya</taxon>
        <taxon>Ascomycota</taxon>
        <taxon>Saccharomycotina</taxon>
        <taxon>Pichiomycetes</taxon>
        <taxon>Pichiales</taxon>
        <taxon>Pichiaceae</taxon>
        <taxon>Ogataea</taxon>
        <taxon>Ogataea/Candida clade</taxon>
    </lineage>
</organism>
<evidence type="ECO:0000313" key="8">
    <source>
        <dbReference type="Proteomes" id="UP000094801"/>
    </source>
</evidence>
<evidence type="ECO:0000256" key="4">
    <source>
        <dbReference type="ARBA" id="ARBA00023136"/>
    </source>
</evidence>
<reference evidence="8" key="1">
    <citation type="submission" date="2016-04" db="EMBL/GenBank/DDBJ databases">
        <title>Comparative genomics of biotechnologically important yeasts.</title>
        <authorList>
            <consortium name="DOE Joint Genome Institute"/>
            <person name="Riley R."/>
            <person name="Haridas S."/>
            <person name="Wolfe K.H."/>
            <person name="Lopes M.R."/>
            <person name="Hittinger C.T."/>
            <person name="Goker M."/>
            <person name="Salamov A."/>
            <person name="Wisecaver J."/>
            <person name="Long T.M."/>
            <person name="Aerts A.L."/>
            <person name="Barry K."/>
            <person name="Choi C."/>
            <person name="Clum A."/>
            <person name="Coughlan A.Y."/>
            <person name="Deshpande S."/>
            <person name="Douglass A.P."/>
            <person name="Hanson S.J."/>
            <person name="Klenk H.-P."/>
            <person name="Labutti K."/>
            <person name="Lapidus A."/>
            <person name="Lindquist E."/>
            <person name="Lipzen A."/>
            <person name="Meier-Kolthoff J.P."/>
            <person name="Ohm R.A."/>
            <person name="Otillar R.P."/>
            <person name="Pangilinan J."/>
            <person name="Peng Y."/>
            <person name="Rokas A."/>
            <person name="Rosa C.A."/>
            <person name="Scheuner C."/>
            <person name="Sibirny A.A."/>
            <person name="Slot J.C."/>
            <person name="Stielow J.B."/>
            <person name="Sun H."/>
            <person name="Kurtzman C.P."/>
            <person name="Blackwell M."/>
            <person name="Grigoriev I.V."/>
            <person name="Jeffries T.W."/>
        </authorList>
    </citation>
    <scope>NUCLEOTIDE SEQUENCE [LARGE SCALE GENOMIC DNA]</scope>
    <source>
        <strain evidence="8">NRRL YB-2248</strain>
    </source>
</reference>
<dbReference type="GO" id="GO:0016020">
    <property type="term" value="C:membrane"/>
    <property type="evidence" value="ECO:0007669"/>
    <property type="project" value="UniProtKB-SubCell"/>
</dbReference>
<dbReference type="PANTHER" id="PTHR12883">
    <property type="entry name" value="ADIPOCYTE-SPECIFIC PROTEIN 4-RELATED"/>
    <property type="match status" value="1"/>
</dbReference>
<evidence type="ECO:0000313" key="7">
    <source>
        <dbReference type="EMBL" id="ODV87099.1"/>
    </source>
</evidence>
<evidence type="ECO:0008006" key="9">
    <source>
        <dbReference type="Google" id="ProtNLM"/>
    </source>
</evidence>